<evidence type="ECO:0000313" key="1">
    <source>
        <dbReference type="EMBL" id="GAA4257840.1"/>
    </source>
</evidence>
<accession>A0ABP8DJV9</accession>
<evidence type="ECO:0000313" key="2">
    <source>
        <dbReference type="Proteomes" id="UP001500620"/>
    </source>
</evidence>
<sequence>MPFEPPRQLVVVLAHPRYLSLPWYVTRSDEAATPDVTGSPSAMTNLVLVTGGTGRLVTARPHFAYTVRRNEPNGRNELIDGMTR</sequence>
<gene>
    <name evidence="1" type="ORF">GCM10022255_076190</name>
</gene>
<dbReference type="EMBL" id="BAABAT010000029">
    <property type="protein sequence ID" value="GAA4257840.1"/>
    <property type="molecule type" value="Genomic_DNA"/>
</dbReference>
<keyword evidence="2" id="KW-1185">Reference proteome</keyword>
<organism evidence="1 2">
    <name type="scientific">Dactylosporangium darangshiense</name>
    <dbReference type="NCBI Taxonomy" id="579108"/>
    <lineage>
        <taxon>Bacteria</taxon>
        <taxon>Bacillati</taxon>
        <taxon>Actinomycetota</taxon>
        <taxon>Actinomycetes</taxon>
        <taxon>Micromonosporales</taxon>
        <taxon>Micromonosporaceae</taxon>
        <taxon>Dactylosporangium</taxon>
    </lineage>
</organism>
<comment type="caution">
    <text evidence="1">The sequence shown here is derived from an EMBL/GenBank/DDBJ whole genome shotgun (WGS) entry which is preliminary data.</text>
</comment>
<name>A0ABP8DJV9_9ACTN</name>
<reference evidence="2" key="1">
    <citation type="journal article" date="2019" name="Int. J. Syst. Evol. Microbiol.">
        <title>The Global Catalogue of Microorganisms (GCM) 10K type strain sequencing project: providing services to taxonomists for standard genome sequencing and annotation.</title>
        <authorList>
            <consortium name="The Broad Institute Genomics Platform"/>
            <consortium name="The Broad Institute Genome Sequencing Center for Infectious Disease"/>
            <person name="Wu L."/>
            <person name="Ma J."/>
        </authorList>
    </citation>
    <scope>NUCLEOTIDE SEQUENCE [LARGE SCALE GENOMIC DNA]</scope>
    <source>
        <strain evidence="2">JCM 17441</strain>
    </source>
</reference>
<dbReference type="Proteomes" id="UP001500620">
    <property type="component" value="Unassembled WGS sequence"/>
</dbReference>
<protein>
    <submittedName>
        <fullName evidence="1">Uncharacterized protein</fullName>
    </submittedName>
</protein>
<proteinExistence type="predicted"/>